<keyword evidence="1" id="KW-0285">Flavoprotein</keyword>
<dbReference type="SUPFAM" id="SSF51412">
    <property type="entry name" value="Inosine monophosphate dehydrogenase (IMPDH)"/>
    <property type="match status" value="1"/>
</dbReference>
<proteinExistence type="predicted"/>
<keyword evidence="3" id="KW-0560">Oxidoreductase</keyword>
<dbReference type="Gene3D" id="3.20.20.70">
    <property type="entry name" value="Aldolase class I"/>
    <property type="match status" value="1"/>
</dbReference>
<keyword evidence="5" id="KW-1185">Reference proteome</keyword>
<organism evidence="4 5">
    <name type="scientific">Amylocarpus encephaloides</name>
    <dbReference type="NCBI Taxonomy" id="45428"/>
    <lineage>
        <taxon>Eukaryota</taxon>
        <taxon>Fungi</taxon>
        <taxon>Dikarya</taxon>
        <taxon>Ascomycota</taxon>
        <taxon>Pezizomycotina</taxon>
        <taxon>Leotiomycetes</taxon>
        <taxon>Helotiales</taxon>
        <taxon>Helotiales incertae sedis</taxon>
        <taxon>Amylocarpus</taxon>
    </lineage>
</organism>
<accession>A0A9P8C5C0</accession>
<evidence type="ECO:0000256" key="2">
    <source>
        <dbReference type="ARBA" id="ARBA00022643"/>
    </source>
</evidence>
<gene>
    <name evidence="4" type="ORF">BJ875DRAFT_9532</name>
</gene>
<evidence type="ECO:0000313" key="4">
    <source>
        <dbReference type="EMBL" id="KAG9234523.1"/>
    </source>
</evidence>
<keyword evidence="2" id="KW-0288">FMN</keyword>
<dbReference type="AlphaFoldDB" id="A0A9P8C5C0"/>
<evidence type="ECO:0000256" key="1">
    <source>
        <dbReference type="ARBA" id="ARBA00022630"/>
    </source>
</evidence>
<dbReference type="EMBL" id="MU251460">
    <property type="protein sequence ID" value="KAG9234523.1"/>
    <property type="molecule type" value="Genomic_DNA"/>
</dbReference>
<dbReference type="PANTHER" id="PTHR32332">
    <property type="entry name" value="2-NITROPROPANE DIOXYGENASE"/>
    <property type="match status" value="1"/>
</dbReference>
<dbReference type="CDD" id="cd04730">
    <property type="entry name" value="NPD_like"/>
    <property type="match status" value="1"/>
</dbReference>
<name>A0A9P8C5C0_9HELO</name>
<reference evidence="4" key="1">
    <citation type="journal article" date="2021" name="IMA Fungus">
        <title>Genomic characterization of three marine fungi, including Emericellopsis atlantica sp. nov. with signatures of a generalist lifestyle and marine biomass degradation.</title>
        <authorList>
            <person name="Hagestad O.C."/>
            <person name="Hou L."/>
            <person name="Andersen J.H."/>
            <person name="Hansen E.H."/>
            <person name="Altermark B."/>
            <person name="Li C."/>
            <person name="Kuhnert E."/>
            <person name="Cox R.J."/>
            <person name="Crous P.W."/>
            <person name="Spatafora J.W."/>
            <person name="Lail K."/>
            <person name="Amirebrahimi M."/>
            <person name="Lipzen A."/>
            <person name="Pangilinan J."/>
            <person name="Andreopoulos W."/>
            <person name="Hayes R.D."/>
            <person name="Ng V."/>
            <person name="Grigoriev I.V."/>
            <person name="Jackson S.A."/>
            <person name="Sutton T.D.S."/>
            <person name="Dobson A.D.W."/>
            <person name="Rama T."/>
        </authorList>
    </citation>
    <scope>NUCLEOTIDE SEQUENCE</scope>
    <source>
        <strain evidence="4">TRa018bII</strain>
    </source>
</reference>
<evidence type="ECO:0000256" key="3">
    <source>
        <dbReference type="ARBA" id="ARBA00023002"/>
    </source>
</evidence>
<protein>
    <submittedName>
        <fullName evidence="4">Nitronate monooxygenase</fullName>
    </submittedName>
</protein>
<sequence>MASRIKADYPWTVSPLIVNAPMAGFAGGKLAGSVSRAGGLGLIGSDMDMNRLASELEIASKIIHDSPNLVKASQDTLPVGVGILAFITDIEKALPVVQKYRPRAVWLFAARQLSDYKTWAERVREVTGGKTKIWIQIGSVVKALEVLKLCKPDVLIAQGIDAGGHGFERGAGVISLVPEMRDAMDANGFQDVCLVASGGIADGRGVAAAWALGADGIVMGTRFLAAEETLIHPTYRDAILQGKDGGQFTVRHKVFDNLKGPTIWPDGYDGRAIVSKTYRDMEEGVSIEEIRRRVKESEAATGKDYGVEGRTAVWAGAGVGLVNEVQKAGDILEEVRAKSMDVLRGAKSLL</sequence>
<dbReference type="InterPro" id="IPR004136">
    <property type="entry name" value="NMO"/>
</dbReference>
<dbReference type="PANTHER" id="PTHR32332:SF34">
    <property type="entry name" value="2-NITROPROPANE DIOXYGENASE FAMILY, PUTATIVE-RELATED"/>
    <property type="match status" value="1"/>
</dbReference>
<dbReference type="InterPro" id="IPR013785">
    <property type="entry name" value="Aldolase_TIM"/>
</dbReference>
<dbReference type="Proteomes" id="UP000824998">
    <property type="component" value="Unassembled WGS sequence"/>
</dbReference>
<keyword evidence="4" id="KW-0503">Monooxygenase</keyword>
<dbReference type="GO" id="GO:0018580">
    <property type="term" value="F:nitronate monooxygenase activity"/>
    <property type="evidence" value="ECO:0007669"/>
    <property type="project" value="InterPro"/>
</dbReference>
<dbReference type="Pfam" id="PF03060">
    <property type="entry name" value="NMO"/>
    <property type="match status" value="1"/>
</dbReference>
<evidence type="ECO:0000313" key="5">
    <source>
        <dbReference type="Proteomes" id="UP000824998"/>
    </source>
</evidence>
<comment type="caution">
    <text evidence="4">The sequence shown here is derived from an EMBL/GenBank/DDBJ whole genome shotgun (WGS) entry which is preliminary data.</text>
</comment>
<dbReference type="OrthoDB" id="2349068at2759"/>